<dbReference type="GO" id="GO:0006396">
    <property type="term" value="P:RNA processing"/>
    <property type="evidence" value="ECO:0007669"/>
    <property type="project" value="InterPro"/>
</dbReference>
<dbReference type="Proteomes" id="UP001056384">
    <property type="component" value="Chromosome 8"/>
</dbReference>
<organism evidence="2 3">
    <name type="scientific">Septoria linicola</name>
    <dbReference type="NCBI Taxonomy" id="215465"/>
    <lineage>
        <taxon>Eukaryota</taxon>
        <taxon>Fungi</taxon>
        <taxon>Dikarya</taxon>
        <taxon>Ascomycota</taxon>
        <taxon>Pezizomycotina</taxon>
        <taxon>Dothideomycetes</taxon>
        <taxon>Dothideomycetidae</taxon>
        <taxon>Mycosphaerellales</taxon>
        <taxon>Mycosphaerellaceae</taxon>
        <taxon>Septoria</taxon>
    </lineage>
</organism>
<proteinExistence type="predicted"/>
<protein>
    <submittedName>
        <fullName evidence="2">Ribonuclease III domain-containing protein</fullName>
    </submittedName>
</protein>
<dbReference type="EMBL" id="CP099425">
    <property type="protein sequence ID" value="USW56406.1"/>
    <property type="molecule type" value="Genomic_DNA"/>
</dbReference>
<dbReference type="CDD" id="cd00593">
    <property type="entry name" value="RIBOc"/>
    <property type="match status" value="1"/>
</dbReference>
<evidence type="ECO:0000313" key="2">
    <source>
        <dbReference type="EMBL" id="USW56406.1"/>
    </source>
</evidence>
<dbReference type="SUPFAM" id="SSF69065">
    <property type="entry name" value="RNase III domain-like"/>
    <property type="match status" value="1"/>
</dbReference>
<accession>A0A9Q9B372</accession>
<keyword evidence="3" id="KW-1185">Reference proteome</keyword>
<dbReference type="Pfam" id="PF14622">
    <property type="entry name" value="Ribonucleas_3_3"/>
    <property type="match status" value="1"/>
</dbReference>
<dbReference type="AlphaFoldDB" id="A0A9Q9B372"/>
<gene>
    <name evidence="2" type="ORF">Slin15195_G097250</name>
</gene>
<evidence type="ECO:0000259" key="1">
    <source>
        <dbReference type="PROSITE" id="PS50142"/>
    </source>
</evidence>
<sequence length="148" mass="16210">MAPLAEQARERIEELFTYKTKNLDLLREALYAGGPTTIGGRSLREANKNIALIGDSVLKTVLVTDSWEAGMMKGPSTDRTSFVLSNANLDVVGRAQGLERFLVLNDIYQKVSPYMVATAVEAIFGAIYYDSGMDAKVVRRGMLAFGLL</sequence>
<dbReference type="InterPro" id="IPR000999">
    <property type="entry name" value="RNase_III_dom"/>
</dbReference>
<reference evidence="2" key="1">
    <citation type="submission" date="2022-06" db="EMBL/GenBank/DDBJ databases">
        <title>Complete genome sequences of two strains of the flax pathogen Septoria linicola.</title>
        <authorList>
            <person name="Lapalu N."/>
            <person name="Simon A."/>
            <person name="Demenou B."/>
            <person name="Paumier D."/>
            <person name="Guillot M.-P."/>
            <person name="Gout L."/>
            <person name="Valade R."/>
        </authorList>
    </citation>
    <scope>NUCLEOTIDE SEQUENCE</scope>
    <source>
        <strain evidence="2">SE15195</strain>
    </source>
</reference>
<dbReference type="PROSITE" id="PS50142">
    <property type="entry name" value="RNASE_3_2"/>
    <property type="match status" value="1"/>
</dbReference>
<feature type="domain" description="RNase III" evidence="1">
    <location>
        <begin position="9"/>
        <end position="132"/>
    </location>
</feature>
<name>A0A9Q9B372_9PEZI</name>
<evidence type="ECO:0000313" key="3">
    <source>
        <dbReference type="Proteomes" id="UP001056384"/>
    </source>
</evidence>
<dbReference type="InterPro" id="IPR036389">
    <property type="entry name" value="RNase_III_sf"/>
</dbReference>
<dbReference type="GO" id="GO:0004525">
    <property type="term" value="F:ribonuclease III activity"/>
    <property type="evidence" value="ECO:0007669"/>
    <property type="project" value="InterPro"/>
</dbReference>
<dbReference type="Gene3D" id="1.10.1520.10">
    <property type="entry name" value="Ribonuclease III domain"/>
    <property type="match status" value="1"/>
</dbReference>